<sequence length="475" mass="56110">MKNYMKYYLFSFRKKNDKKIDPGRARTYDLLIRNQTRYHCATGPDIKIEIKYCILFNIIQKSKINKKNNQKNHHPKEIPIIKYHDGSKFQFESNNYTNNRQVSEESISVEKSLSQFQNKEVEFDRVLFQQRLDHFKNERKENLKQKAHSTQINEKKNTVHQKETSIQQYKRLNLEISQFISDLQSVINEPNVIDSEISTQELLKMTQGLQSKLNETKLPFLVGDENETKNEQEKEKEDLQKKFQKEKEILNNLGETSTKEINTTQEKKKSSSKKINYELNVSALSEDIKDNEKQKKENNDEILKLDLQISKLEKITGINEIQGNISFLDCKTHIKFIKEKLKKLTNEEMESLIQKIEFVSSQLKVLEDQLKTISISKISNQNISKIYQMMENWEIIIPTLPSLLNRLKLLEIAQNEKKSIIGRIEQLSNSQEIIQKTLLQQSPIVQEINDQLLSNFKYIRDNIEQLEQQFKSFKK</sequence>
<evidence type="ECO:0000256" key="1">
    <source>
        <dbReference type="ARBA" id="ARBA00004496"/>
    </source>
</evidence>
<accession>A0ABQ8YF13</accession>
<proteinExistence type="predicted"/>
<dbReference type="Pfam" id="PF04912">
    <property type="entry name" value="Dynamitin"/>
    <property type="match status" value="1"/>
</dbReference>
<comment type="caution">
    <text evidence="4">The sequence shown here is derived from an EMBL/GenBank/DDBJ whole genome shotgun (WGS) entry which is preliminary data.</text>
</comment>
<keyword evidence="2" id="KW-0963">Cytoplasm</keyword>
<evidence type="ECO:0000313" key="4">
    <source>
        <dbReference type="EMBL" id="KAJ6243188.1"/>
    </source>
</evidence>
<organism evidence="4 5">
    <name type="scientific">Anaeramoeba flamelloides</name>
    <dbReference type="NCBI Taxonomy" id="1746091"/>
    <lineage>
        <taxon>Eukaryota</taxon>
        <taxon>Metamonada</taxon>
        <taxon>Anaeramoebidae</taxon>
        <taxon>Anaeramoeba</taxon>
    </lineage>
</organism>
<name>A0ABQ8YF13_9EUKA</name>
<protein>
    <submittedName>
        <fullName evidence="4">Dynactin subunit</fullName>
    </submittedName>
</protein>
<dbReference type="PANTHER" id="PTHR15346">
    <property type="entry name" value="DYNACTIN SUBUNIT"/>
    <property type="match status" value="1"/>
</dbReference>
<dbReference type="InterPro" id="IPR028133">
    <property type="entry name" value="Dynamitin"/>
</dbReference>
<evidence type="ECO:0000313" key="5">
    <source>
        <dbReference type="Proteomes" id="UP001150062"/>
    </source>
</evidence>
<dbReference type="EMBL" id="JAOAOG010000172">
    <property type="protein sequence ID" value="KAJ6243188.1"/>
    <property type="molecule type" value="Genomic_DNA"/>
</dbReference>
<keyword evidence="5" id="KW-1185">Reference proteome</keyword>
<dbReference type="Proteomes" id="UP001150062">
    <property type="component" value="Unassembled WGS sequence"/>
</dbReference>
<evidence type="ECO:0000256" key="2">
    <source>
        <dbReference type="ARBA" id="ARBA00022490"/>
    </source>
</evidence>
<reference evidence="4" key="1">
    <citation type="submission" date="2022-08" db="EMBL/GenBank/DDBJ databases">
        <title>Novel sulfate-reducing endosymbionts in the free-living metamonad Anaeramoeba.</title>
        <authorList>
            <person name="Jerlstrom-Hultqvist J."/>
            <person name="Cepicka I."/>
            <person name="Gallot-Lavallee L."/>
            <person name="Salas-Leiva D."/>
            <person name="Curtis B.A."/>
            <person name="Zahonova K."/>
            <person name="Pipaliya S."/>
            <person name="Dacks J."/>
            <person name="Roger A.J."/>
        </authorList>
    </citation>
    <scope>NUCLEOTIDE SEQUENCE</scope>
    <source>
        <strain evidence="4">Schooner1</strain>
    </source>
</reference>
<evidence type="ECO:0000256" key="3">
    <source>
        <dbReference type="SAM" id="Coils"/>
    </source>
</evidence>
<feature type="coiled-coil region" evidence="3">
    <location>
        <begin position="410"/>
        <end position="469"/>
    </location>
</feature>
<feature type="coiled-coil region" evidence="3">
    <location>
        <begin position="222"/>
        <end position="256"/>
    </location>
</feature>
<comment type="subcellular location">
    <subcellularLocation>
        <location evidence="1">Cytoplasm</location>
    </subcellularLocation>
</comment>
<gene>
    <name evidence="4" type="ORF">M0813_22327</name>
</gene>
<keyword evidence="3" id="KW-0175">Coiled coil</keyword>